<sequence length="372" mass="40283">MTNDEIAAWAKDPRRADTMPFGLYEPAHRKGITGAALVVRGVLYFRNGFTPDVRQALVRCFKQYNAAITEYHHALEVAAGEPPSKSGPLRWLYAEGEEPIQYDKAPGFESLAASVSADETLAVAMTSAEHKLAAGFYEFTVFALSEGKAARKRGLDGLAFTVPRAFLVQRPGVFEALFDAFAKDIPTVHGHGGLAVNVPPMGRRPNEASEYFYARRFGPGIDVGDPMRSTVRKLYTKIKTVDWLNALDGDLVRAVGGASSLMLPPDWFARQPLGDGGLLIKAGVAPESGLSNGPGIPVSPPAAYVILNRALQPIIADSVDTLQDGTLDSSAPLLNTVVATEGWLRRFNVADDQLNVYWVELHKTPKLHNQGA</sequence>
<comment type="caution">
    <text evidence="1">The sequence shown here is derived from an EMBL/GenBank/DDBJ whole genome shotgun (WGS) entry which is preliminary data.</text>
</comment>
<evidence type="ECO:0008006" key="3">
    <source>
        <dbReference type="Google" id="ProtNLM"/>
    </source>
</evidence>
<accession>A0ABR5T829</accession>
<organism evidence="1 2">
    <name type="scientific">Burkholderia savannae</name>
    <dbReference type="NCBI Taxonomy" id="1637837"/>
    <lineage>
        <taxon>Bacteria</taxon>
        <taxon>Pseudomonadati</taxon>
        <taxon>Pseudomonadota</taxon>
        <taxon>Betaproteobacteria</taxon>
        <taxon>Burkholderiales</taxon>
        <taxon>Burkholderiaceae</taxon>
        <taxon>Burkholderia</taxon>
        <taxon>pseudomallei group</taxon>
    </lineage>
</organism>
<protein>
    <recommendedName>
        <fullName evidence="3">DUF3396 domain-containing protein</fullName>
    </recommendedName>
</protein>
<dbReference type="InterPro" id="IPR021815">
    <property type="entry name" value="TsiV"/>
</dbReference>
<reference evidence="1 2" key="1">
    <citation type="submission" date="2015-11" db="EMBL/GenBank/DDBJ databases">
        <authorList>
            <person name="Sahl J."/>
            <person name="Wagner D."/>
            <person name="Keim P."/>
        </authorList>
    </citation>
    <scope>NUCLEOTIDE SEQUENCE [LARGE SCALE GENOMIC DNA]</scope>
    <source>
        <strain evidence="1 2">BDU18</strain>
    </source>
</reference>
<dbReference type="Pfam" id="PF11876">
    <property type="entry name" value="TsiV"/>
    <property type="match status" value="1"/>
</dbReference>
<name>A0ABR5T829_9BURK</name>
<dbReference type="EMBL" id="LNJQ01000004">
    <property type="protein sequence ID" value="KWZ38940.1"/>
    <property type="molecule type" value="Genomic_DNA"/>
</dbReference>
<evidence type="ECO:0000313" key="1">
    <source>
        <dbReference type="EMBL" id="KWZ38940.1"/>
    </source>
</evidence>
<dbReference type="RefSeq" id="WP_060823046.1">
    <property type="nucleotide sequence ID" value="NZ_LNJQ01000004.1"/>
</dbReference>
<dbReference type="Proteomes" id="UP000070255">
    <property type="component" value="Unassembled WGS sequence"/>
</dbReference>
<proteinExistence type="predicted"/>
<keyword evidence="2" id="KW-1185">Reference proteome</keyword>
<gene>
    <name evidence="1" type="ORF">WS72_29595</name>
</gene>
<evidence type="ECO:0000313" key="2">
    <source>
        <dbReference type="Proteomes" id="UP000070255"/>
    </source>
</evidence>